<keyword evidence="6" id="KW-1185">Reference proteome</keyword>
<dbReference type="InterPro" id="IPR037055">
    <property type="entry name" value="MHC_I-like_Ag-recog_sf"/>
</dbReference>
<dbReference type="InterPro" id="IPR011162">
    <property type="entry name" value="MHC_I/II-like_Ag-recog"/>
</dbReference>
<name>A0AAE0Q8H4_9TELE</name>
<dbReference type="PROSITE" id="PS50835">
    <property type="entry name" value="IG_LIKE"/>
    <property type="match status" value="1"/>
</dbReference>
<evidence type="ECO:0000313" key="5">
    <source>
        <dbReference type="EMBL" id="KAK3514913.1"/>
    </source>
</evidence>
<dbReference type="Pfam" id="PF07654">
    <property type="entry name" value="C1-set"/>
    <property type="match status" value="1"/>
</dbReference>
<evidence type="ECO:0000313" key="6">
    <source>
        <dbReference type="Proteomes" id="UP001274896"/>
    </source>
</evidence>
<comment type="similarity">
    <text evidence="2">Belongs to the MHC class I family.</text>
</comment>
<feature type="transmembrane region" description="Helical" evidence="3">
    <location>
        <begin position="6"/>
        <end position="25"/>
    </location>
</feature>
<keyword evidence="1" id="KW-0325">Glycoprotein</keyword>
<dbReference type="Gene3D" id="3.30.500.10">
    <property type="entry name" value="MHC class I-like antigen recognition-like"/>
    <property type="match status" value="1"/>
</dbReference>
<accession>A0AAE0Q8H4</accession>
<dbReference type="InterPro" id="IPR013783">
    <property type="entry name" value="Ig-like_fold"/>
</dbReference>
<keyword evidence="3" id="KW-1133">Transmembrane helix</keyword>
<evidence type="ECO:0000256" key="3">
    <source>
        <dbReference type="SAM" id="Phobius"/>
    </source>
</evidence>
<dbReference type="InterPro" id="IPR001039">
    <property type="entry name" value="MHC_I_a_a1/a2"/>
</dbReference>
<dbReference type="PANTHER" id="PTHR16675:SF237">
    <property type="entry name" value="MHC CLASS I ANTIGEN TRANSCRIPT VARIANT 1-RELATED"/>
    <property type="match status" value="1"/>
</dbReference>
<proteinExistence type="inferred from homology"/>
<evidence type="ECO:0000259" key="4">
    <source>
        <dbReference type="PROSITE" id="PS50835"/>
    </source>
</evidence>
<dbReference type="InterPro" id="IPR007110">
    <property type="entry name" value="Ig-like_dom"/>
</dbReference>
<feature type="domain" description="Ig-like" evidence="4">
    <location>
        <begin position="236"/>
        <end position="315"/>
    </location>
</feature>
<organism evidence="5 6">
    <name type="scientific">Hemibagrus guttatus</name>
    <dbReference type="NCBI Taxonomy" id="175788"/>
    <lineage>
        <taxon>Eukaryota</taxon>
        <taxon>Metazoa</taxon>
        <taxon>Chordata</taxon>
        <taxon>Craniata</taxon>
        <taxon>Vertebrata</taxon>
        <taxon>Euteleostomi</taxon>
        <taxon>Actinopterygii</taxon>
        <taxon>Neopterygii</taxon>
        <taxon>Teleostei</taxon>
        <taxon>Ostariophysi</taxon>
        <taxon>Siluriformes</taxon>
        <taxon>Bagridae</taxon>
        <taxon>Hemibagrus</taxon>
    </lineage>
</organism>
<dbReference type="Proteomes" id="UP001274896">
    <property type="component" value="Unassembled WGS sequence"/>
</dbReference>
<dbReference type="SMART" id="SM00407">
    <property type="entry name" value="IGc1"/>
    <property type="match status" value="1"/>
</dbReference>
<evidence type="ECO:0000256" key="1">
    <source>
        <dbReference type="ARBA" id="ARBA00023180"/>
    </source>
</evidence>
<dbReference type="GO" id="GO:0009897">
    <property type="term" value="C:external side of plasma membrane"/>
    <property type="evidence" value="ECO:0007669"/>
    <property type="project" value="TreeGrafter"/>
</dbReference>
<dbReference type="SUPFAM" id="SSF54452">
    <property type="entry name" value="MHC antigen-recognition domain"/>
    <property type="match status" value="1"/>
</dbReference>
<dbReference type="GO" id="GO:0006955">
    <property type="term" value="P:immune response"/>
    <property type="evidence" value="ECO:0007669"/>
    <property type="project" value="TreeGrafter"/>
</dbReference>
<sequence>MNENAFSALIIINSLCLMFYVLPYMSVIKTIYTFTHTHTHTLQYFYTAVTPGIKLPEFTAVSLVDGELSEYYDSNIRKTIPKTEWIKKVDADNPYYWYRETDDWKDEQEWLKHDVVTAMERFNQTKGVHTVQLMFGCELNDDGTTRGYSRFSYDGEDFVSLDLKTETWTAASVKALITKNKWNPTGHTAEDCSFYLMNDCIYWLKTFVSYRRETLERKDTVNTTHKHSLILLQHQCSRNTRLIQRWCVTFFPKAVNISWRKDREDVNEDVELRETLPKQDGSFQKRSILKVPAEELQKHTYTCVIQHSSLKEKLVLEVPKGPDPLHIQNKE</sequence>
<reference evidence="5" key="1">
    <citation type="submission" date="2023-06" db="EMBL/GenBank/DDBJ databases">
        <title>Male Hemibagrus guttatus genome.</title>
        <authorList>
            <person name="Bian C."/>
        </authorList>
    </citation>
    <scope>NUCLEOTIDE SEQUENCE</scope>
    <source>
        <strain evidence="5">Male_cb2023</strain>
        <tissue evidence="5">Muscle</tissue>
    </source>
</reference>
<dbReference type="EMBL" id="JAUCMX010000021">
    <property type="protein sequence ID" value="KAK3514913.1"/>
    <property type="molecule type" value="Genomic_DNA"/>
</dbReference>
<dbReference type="InterPro" id="IPR050208">
    <property type="entry name" value="MHC_class-I_related"/>
</dbReference>
<dbReference type="GO" id="GO:0005615">
    <property type="term" value="C:extracellular space"/>
    <property type="evidence" value="ECO:0007669"/>
    <property type="project" value="TreeGrafter"/>
</dbReference>
<dbReference type="InterPro" id="IPR011161">
    <property type="entry name" value="MHC_I-like_Ag-recog"/>
</dbReference>
<protein>
    <recommendedName>
        <fullName evidence="4">Ig-like domain-containing protein</fullName>
    </recommendedName>
</protein>
<dbReference type="SUPFAM" id="SSF48726">
    <property type="entry name" value="Immunoglobulin"/>
    <property type="match status" value="1"/>
</dbReference>
<dbReference type="PRINTS" id="PR01638">
    <property type="entry name" value="MHCCLASSI"/>
</dbReference>
<dbReference type="Pfam" id="PF00129">
    <property type="entry name" value="MHC_I"/>
    <property type="match status" value="1"/>
</dbReference>
<dbReference type="InterPro" id="IPR003597">
    <property type="entry name" value="Ig_C1-set"/>
</dbReference>
<gene>
    <name evidence="5" type="ORF">QTP70_035280</name>
</gene>
<dbReference type="InterPro" id="IPR036179">
    <property type="entry name" value="Ig-like_dom_sf"/>
</dbReference>
<dbReference type="PANTHER" id="PTHR16675">
    <property type="entry name" value="MHC CLASS I-RELATED"/>
    <property type="match status" value="1"/>
</dbReference>
<dbReference type="Gene3D" id="2.60.40.10">
    <property type="entry name" value="Immunoglobulins"/>
    <property type="match status" value="1"/>
</dbReference>
<comment type="caution">
    <text evidence="5">The sequence shown here is derived from an EMBL/GenBank/DDBJ whole genome shotgun (WGS) entry which is preliminary data.</text>
</comment>
<dbReference type="AlphaFoldDB" id="A0AAE0Q8H4"/>
<dbReference type="FunFam" id="3.30.500.10:FF:000001">
    <property type="entry name" value="H-2 class I histocompatibility antigen, alpha chain"/>
    <property type="match status" value="1"/>
</dbReference>
<keyword evidence="3" id="KW-0812">Transmembrane</keyword>
<keyword evidence="3" id="KW-0472">Membrane</keyword>
<evidence type="ECO:0000256" key="2">
    <source>
        <dbReference type="RuleBase" id="RU004439"/>
    </source>
</evidence>